<proteinExistence type="predicted"/>
<keyword evidence="3" id="KW-1185">Reference proteome</keyword>
<comment type="caution">
    <text evidence="2">The sequence shown here is derived from an EMBL/GenBank/DDBJ whole genome shotgun (WGS) entry which is preliminary data.</text>
</comment>
<reference evidence="2 3" key="1">
    <citation type="submission" date="2018-05" db="EMBL/GenBank/DDBJ databases">
        <title>genome sequencing of Nitrosopumilus sp. NM25.</title>
        <authorList>
            <person name="Mori K."/>
            <person name="Nakagawa T."/>
        </authorList>
    </citation>
    <scope>NUCLEOTIDE SEQUENCE [LARGE SCALE GENOMIC DNA]</scope>
    <source>
        <strain evidence="2 3">NM25</strain>
    </source>
</reference>
<keyword evidence="1" id="KW-1133">Transmembrane helix</keyword>
<sequence>MKTRLLIITILSITCVTSTVMEVYGHGVGPRFNSGFYRVEDDMYSKTTVSVGESFILNGTIVSLVERDFTGNMNIRFDYTNNDPWLVNLLKSNFSCLAKDTCAESIHVFPNQNHWYMDIQPTPDSYLLKGDEIIFYSIEITPLKGGTYHVHTDPDADIPSFRYIGPGETIVVQGSQDITDGELFEFYIPYTIGFVLITIGLIYGIVFIYRKIQRKRK</sequence>
<dbReference type="Gene3D" id="2.60.120.570">
    <property type="entry name" value="Particulate methane monooxygenase, b subunit. Chain: A, domain 1"/>
    <property type="match status" value="1"/>
</dbReference>
<evidence type="ECO:0000256" key="1">
    <source>
        <dbReference type="SAM" id="Phobius"/>
    </source>
</evidence>
<evidence type="ECO:0000313" key="2">
    <source>
        <dbReference type="EMBL" id="GBH33651.1"/>
    </source>
</evidence>
<organism evidence="2 3">
    <name type="scientific">Nitrosopumilus zosterae</name>
    <dbReference type="NCBI Taxonomy" id="718286"/>
    <lineage>
        <taxon>Archaea</taxon>
        <taxon>Nitrososphaerota</taxon>
        <taxon>Nitrososphaeria</taxon>
        <taxon>Nitrosopumilales</taxon>
        <taxon>Nitrosopumilaceae</taxon>
        <taxon>Nitrosopumilus</taxon>
    </lineage>
</organism>
<dbReference type="GeneID" id="76209791"/>
<dbReference type="AlphaFoldDB" id="A0A2S2KQ53"/>
<feature type="transmembrane region" description="Helical" evidence="1">
    <location>
        <begin position="187"/>
        <end position="209"/>
    </location>
</feature>
<keyword evidence="1" id="KW-0812">Transmembrane</keyword>
<dbReference type="InterPro" id="IPR023301">
    <property type="entry name" value="NH3_CH4_mOase_suB_N"/>
</dbReference>
<dbReference type="EMBL" id="BGKI01000002">
    <property type="protein sequence ID" value="GBH33651.1"/>
    <property type="molecule type" value="Genomic_DNA"/>
</dbReference>
<accession>A0A2S2KQ53</accession>
<name>A0A2S2KQ53_9ARCH</name>
<dbReference type="Proteomes" id="UP000245829">
    <property type="component" value="Unassembled WGS sequence"/>
</dbReference>
<evidence type="ECO:0000313" key="3">
    <source>
        <dbReference type="Proteomes" id="UP000245829"/>
    </source>
</evidence>
<gene>
    <name evidence="2" type="ORF">NZNM25_04420</name>
</gene>
<dbReference type="RefSeq" id="WP_146195974.1">
    <property type="nucleotide sequence ID" value="NZ_AP026695.1"/>
</dbReference>
<keyword evidence="1" id="KW-0472">Membrane</keyword>
<protein>
    <submittedName>
        <fullName evidence="2">Uncharacterized protein</fullName>
    </submittedName>
</protein>